<evidence type="ECO:0000256" key="1">
    <source>
        <dbReference type="SAM" id="Phobius"/>
    </source>
</evidence>
<name>A0ABW0LF49_9BACI</name>
<gene>
    <name evidence="3" type="ORF">ACFPM4_02435</name>
</gene>
<evidence type="ECO:0000313" key="4">
    <source>
        <dbReference type="Proteomes" id="UP001596147"/>
    </source>
</evidence>
<dbReference type="Proteomes" id="UP001596147">
    <property type="component" value="Unassembled WGS sequence"/>
</dbReference>
<organism evidence="3 4">
    <name type="scientific">Lederbergia graminis</name>
    <dbReference type="NCBI Taxonomy" id="735518"/>
    <lineage>
        <taxon>Bacteria</taxon>
        <taxon>Bacillati</taxon>
        <taxon>Bacillota</taxon>
        <taxon>Bacilli</taxon>
        <taxon>Bacillales</taxon>
        <taxon>Bacillaceae</taxon>
        <taxon>Lederbergia</taxon>
    </lineage>
</organism>
<dbReference type="EMBL" id="JBHSMC010000001">
    <property type="protein sequence ID" value="MFC5463607.1"/>
    <property type="molecule type" value="Genomic_DNA"/>
</dbReference>
<dbReference type="RefSeq" id="WP_382347326.1">
    <property type="nucleotide sequence ID" value="NZ_JBHSMC010000001.1"/>
</dbReference>
<reference evidence="4" key="1">
    <citation type="journal article" date="2019" name="Int. J. Syst. Evol. Microbiol.">
        <title>The Global Catalogue of Microorganisms (GCM) 10K type strain sequencing project: providing services to taxonomists for standard genome sequencing and annotation.</title>
        <authorList>
            <consortium name="The Broad Institute Genomics Platform"/>
            <consortium name="The Broad Institute Genome Sequencing Center for Infectious Disease"/>
            <person name="Wu L."/>
            <person name="Ma J."/>
        </authorList>
    </citation>
    <scope>NUCLEOTIDE SEQUENCE [LARGE SCALE GENOMIC DNA]</scope>
    <source>
        <strain evidence="4">CGMCC 1.12237</strain>
    </source>
</reference>
<keyword evidence="4" id="KW-1185">Reference proteome</keyword>
<protein>
    <submittedName>
        <fullName evidence="3">DUF4097 family beta strand repeat-containing protein</fullName>
    </submittedName>
</protein>
<accession>A0ABW0LF49</accession>
<comment type="caution">
    <text evidence="3">The sequence shown here is derived from an EMBL/GenBank/DDBJ whole genome shotgun (WGS) entry which is preliminary data.</text>
</comment>
<keyword evidence="1" id="KW-0472">Membrane</keyword>
<keyword evidence="1" id="KW-1133">Transmembrane helix</keyword>
<feature type="transmembrane region" description="Helical" evidence="1">
    <location>
        <begin position="7"/>
        <end position="28"/>
    </location>
</feature>
<dbReference type="InterPro" id="IPR025164">
    <property type="entry name" value="Toastrack_DUF4097"/>
</dbReference>
<feature type="domain" description="DUF4097" evidence="2">
    <location>
        <begin position="44"/>
        <end position="283"/>
    </location>
</feature>
<evidence type="ECO:0000313" key="3">
    <source>
        <dbReference type="EMBL" id="MFC5463607.1"/>
    </source>
</evidence>
<proteinExistence type="predicted"/>
<sequence>MVKKTSFLAGILVVIGLIGVIFTIPSMLKSSKVLEEKVIHNHDITNIAVETDNGVVELLPTDNEKISVEVTGNIPKNQKYNFNVDEKGNTVNIEFKEKGWKLINFNFFSKGIKIKVYVPNKTYERIQAETNNGRVYATDLNVDDILLSTDNGRIQLENVKGKTIEAESSNGRIELNNVTATSMNIQSDNGRIQLNDVDGNIKSSSKNGGITLKTNDIDHSIDLSSNNGKIVVQTKSEPQNATIVSNTDNGKITIFGNSNQHTVYGEGKNKINLKSNNGNITVERGE</sequence>
<evidence type="ECO:0000259" key="2">
    <source>
        <dbReference type="Pfam" id="PF13349"/>
    </source>
</evidence>
<dbReference type="Pfam" id="PF13349">
    <property type="entry name" value="DUF4097"/>
    <property type="match status" value="1"/>
</dbReference>
<keyword evidence="1" id="KW-0812">Transmembrane</keyword>